<dbReference type="InterPro" id="IPR040976">
    <property type="entry name" value="Pkinase_fungal"/>
</dbReference>
<dbReference type="Proteomes" id="UP001222325">
    <property type="component" value="Unassembled WGS sequence"/>
</dbReference>
<evidence type="ECO:0000313" key="4">
    <source>
        <dbReference type="Proteomes" id="UP001222325"/>
    </source>
</evidence>
<feature type="domain" description="Fungal-type protein kinase" evidence="2">
    <location>
        <begin position="76"/>
        <end position="202"/>
    </location>
</feature>
<name>A0AAD6U672_9AGAR</name>
<dbReference type="EMBL" id="JARJCN010000018">
    <property type="protein sequence ID" value="KAJ7092381.1"/>
    <property type="molecule type" value="Genomic_DNA"/>
</dbReference>
<organism evidence="3 4">
    <name type="scientific">Mycena belliarum</name>
    <dbReference type="NCBI Taxonomy" id="1033014"/>
    <lineage>
        <taxon>Eukaryota</taxon>
        <taxon>Fungi</taxon>
        <taxon>Dikarya</taxon>
        <taxon>Basidiomycota</taxon>
        <taxon>Agaricomycotina</taxon>
        <taxon>Agaricomycetes</taxon>
        <taxon>Agaricomycetidae</taxon>
        <taxon>Agaricales</taxon>
        <taxon>Marasmiineae</taxon>
        <taxon>Mycenaceae</taxon>
        <taxon>Mycena</taxon>
    </lineage>
</organism>
<accession>A0AAD6U672</accession>
<proteinExistence type="predicted"/>
<protein>
    <recommendedName>
        <fullName evidence="2">Fungal-type protein kinase domain-containing protein</fullName>
    </recommendedName>
</protein>
<reference evidence="3" key="1">
    <citation type="submission" date="2023-03" db="EMBL/GenBank/DDBJ databases">
        <title>Massive genome expansion in bonnet fungi (Mycena s.s.) driven by repeated elements and novel gene families across ecological guilds.</title>
        <authorList>
            <consortium name="Lawrence Berkeley National Laboratory"/>
            <person name="Harder C.B."/>
            <person name="Miyauchi S."/>
            <person name="Viragh M."/>
            <person name="Kuo A."/>
            <person name="Thoen E."/>
            <person name="Andreopoulos B."/>
            <person name="Lu D."/>
            <person name="Skrede I."/>
            <person name="Drula E."/>
            <person name="Henrissat B."/>
            <person name="Morin E."/>
            <person name="Kohler A."/>
            <person name="Barry K."/>
            <person name="LaButti K."/>
            <person name="Morin E."/>
            <person name="Salamov A."/>
            <person name="Lipzen A."/>
            <person name="Mereny Z."/>
            <person name="Hegedus B."/>
            <person name="Baldrian P."/>
            <person name="Stursova M."/>
            <person name="Weitz H."/>
            <person name="Taylor A."/>
            <person name="Grigoriev I.V."/>
            <person name="Nagy L.G."/>
            <person name="Martin F."/>
            <person name="Kauserud H."/>
        </authorList>
    </citation>
    <scope>NUCLEOTIDE SEQUENCE</scope>
    <source>
        <strain evidence="3">CBHHK173m</strain>
    </source>
</reference>
<dbReference type="Pfam" id="PF17667">
    <property type="entry name" value="Pkinase_fungal"/>
    <property type="match status" value="1"/>
</dbReference>
<keyword evidence="4" id="KW-1185">Reference proteome</keyword>
<evidence type="ECO:0000256" key="1">
    <source>
        <dbReference type="SAM" id="MobiDB-lite"/>
    </source>
</evidence>
<feature type="region of interest" description="Disordered" evidence="1">
    <location>
        <begin position="59"/>
        <end position="83"/>
    </location>
</feature>
<dbReference type="AlphaFoldDB" id="A0AAD6U672"/>
<sequence length="305" mass="33996">MHESGRYCLIETTFLTTCAAAASHIEHGGPRQVEPDDIRSRMPEARIIEAARLRGATDISEPRACPLPSGSDESPTNAHPRPIDRWDQLRNLRIVIEEDMQPLQRLTNAPDLMQAVRGIFKDYRQLYEKGQALHCDIGLDSLGYCDKAGQIVGILGEFDSAPSVRGRASPTYGAIDLLVPNPPQHLYRHDLESLFYVIASIVAGFHDGQRIHNAPLWKWHQLDMGTLLTEKQAFFFKPVVTTTAHFAALRLWILTLVAMFQRGNTAQVDHAFLVEESMGRVVPVFDEETLGGHVTFDAFAACIGL</sequence>
<comment type="caution">
    <text evidence="3">The sequence shown here is derived from an EMBL/GenBank/DDBJ whole genome shotgun (WGS) entry which is preliminary data.</text>
</comment>
<gene>
    <name evidence="3" type="ORF">B0H15DRAFT_883023</name>
</gene>
<evidence type="ECO:0000259" key="2">
    <source>
        <dbReference type="Pfam" id="PF17667"/>
    </source>
</evidence>
<evidence type="ECO:0000313" key="3">
    <source>
        <dbReference type="EMBL" id="KAJ7092381.1"/>
    </source>
</evidence>